<accession>A0A4V1P753</accession>
<dbReference type="AlphaFoldDB" id="A0A4V1P753"/>
<name>A0A4V1P753_9BRAD</name>
<gene>
    <name evidence="2" type="ORF">B5V03_08550</name>
</gene>
<proteinExistence type="predicted"/>
<evidence type="ECO:0000313" key="2">
    <source>
        <dbReference type="EMBL" id="RXT49909.1"/>
    </source>
</evidence>
<keyword evidence="1" id="KW-0732">Signal</keyword>
<sequence length="121" mass="12531">MFKKALIGLSLTIVLVTAPTVASAQRFHGGGWHGGGWSGGGWRGGGWRGPGWGGGGWGWRGPAIGLGVGLGLASAAAWGPGWGAPGWGGPGWSYASYGGCTRWRRVWTGWGWRLAPVNVCW</sequence>
<keyword evidence="3" id="KW-1185">Reference proteome</keyword>
<dbReference type="Proteomes" id="UP000290819">
    <property type="component" value="Unassembled WGS sequence"/>
</dbReference>
<reference evidence="2 3" key="1">
    <citation type="submission" date="2017-03" db="EMBL/GenBank/DDBJ databases">
        <authorList>
            <person name="Safronova V.I."/>
            <person name="Sazanova A.L."/>
            <person name="Chirak E.R."/>
        </authorList>
    </citation>
    <scope>NUCLEOTIDE SEQUENCE [LARGE SCALE GENOMIC DNA]</scope>
    <source>
        <strain evidence="2 3">Opo-243</strain>
    </source>
</reference>
<evidence type="ECO:0000256" key="1">
    <source>
        <dbReference type="SAM" id="SignalP"/>
    </source>
</evidence>
<dbReference type="EMBL" id="MZXW01000015">
    <property type="protein sequence ID" value="RXT49909.1"/>
    <property type="molecule type" value="Genomic_DNA"/>
</dbReference>
<organism evidence="2 3">
    <name type="scientific">Bradyrhizobium betae</name>
    <dbReference type="NCBI Taxonomy" id="244734"/>
    <lineage>
        <taxon>Bacteria</taxon>
        <taxon>Pseudomonadati</taxon>
        <taxon>Pseudomonadota</taxon>
        <taxon>Alphaproteobacteria</taxon>
        <taxon>Hyphomicrobiales</taxon>
        <taxon>Nitrobacteraceae</taxon>
        <taxon>Bradyrhizobium</taxon>
    </lineage>
</organism>
<evidence type="ECO:0000313" key="3">
    <source>
        <dbReference type="Proteomes" id="UP000290819"/>
    </source>
</evidence>
<evidence type="ECO:0008006" key="4">
    <source>
        <dbReference type="Google" id="ProtNLM"/>
    </source>
</evidence>
<protein>
    <recommendedName>
        <fullName evidence="4">Sulfur globule protein</fullName>
    </recommendedName>
</protein>
<comment type="caution">
    <text evidence="2">The sequence shown here is derived from an EMBL/GenBank/DDBJ whole genome shotgun (WGS) entry which is preliminary data.</text>
</comment>
<feature type="chain" id="PRO_5020794499" description="Sulfur globule protein" evidence="1">
    <location>
        <begin position="25"/>
        <end position="121"/>
    </location>
</feature>
<feature type="signal peptide" evidence="1">
    <location>
        <begin position="1"/>
        <end position="24"/>
    </location>
</feature>